<feature type="transmembrane region" description="Helical" evidence="2">
    <location>
        <begin position="141"/>
        <end position="158"/>
    </location>
</feature>
<dbReference type="AlphaFoldDB" id="A0A066YQP1"/>
<dbReference type="HOGENOM" id="CLU_124484_0_0_11"/>
<feature type="region of interest" description="Disordered" evidence="1">
    <location>
        <begin position="15"/>
        <end position="40"/>
    </location>
</feature>
<keyword evidence="2" id="KW-1133">Transmembrane helix</keyword>
<dbReference type="EMBL" id="JNBY01000095">
    <property type="protein sequence ID" value="KDN83557.1"/>
    <property type="molecule type" value="Genomic_DNA"/>
</dbReference>
<feature type="transmembrane region" description="Helical" evidence="2">
    <location>
        <begin position="110"/>
        <end position="129"/>
    </location>
</feature>
<evidence type="ECO:0000256" key="2">
    <source>
        <dbReference type="SAM" id="Phobius"/>
    </source>
</evidence>
<reference evidence="3 4" key="1">
    <citation type="submission" date="2014-05" db="EMBL/GenBank/DDBJ databases">
        <title>Draft Genome Sequence of Kitasatospora cheerisanensis KCTC 2395.</title>
        <authorList>
            <person name="Nam D.H."/>
        </authorList>
    </citation>
    <scope>NUCLEOTIDE SEQUENCE [LARGE SCALE GENOMIC DNA]</scope>
    <source>
        <strain evidence="3 4">KCTC 2395</strain>
    </source>
</reference>
<organism evidence="3 4">
    <name type="scientific">Kitasatospora cheerisanensis KCTC 2395</name>
    <dbReference type="NCBI Taxonomy" id="1348663"/>
    <lineage>
        <taxon>Bacteria</taxon>
        <taxon>Bacillati</taxon>
        <taxon>Actinomycetota</taxon>
        <taxon>Actinomycetes</taxon>
        <taxon>Kitasatosporales</taxon>
        <taxon>Streptomycetaceae</taxon>
        <taxon>Kitasatospora</taxon>
    </lineage>
</organism>
<protein>
    <submittedName>
        <fullName evidence="3">ATP synthase I</fullName>
    </submittedName>
</protein>
<keyword evidence="2" id="KW-0472">Membrane</keyword>
<evidence type="ECO:0000256" key="1">
    <source>
        <dbReference type="SAM" id="MobiDB-lite"/>
    </source>
</evidence>
<dbReference type="PATRIC" id="fig|1348663.4.peg.4874"/>
<keyword evidence="4" id="KW-1185">Reference proteome</keyword>
<keyword evidence="2" id="KW-0812">Transmembrane</keyword>
<proteinExistence type="predicted"/>
<dbReference type="Proteomes" id="UP000027178">
    <property type="component" value="Unassembled WGS sequence"/>
</dbReference>
<evidence type="ECO:0000313" key="4">
    <source>
        <dbReference type="Proteomes" id="UP000027178"/>
    </source>
</evidence>
<gene>
    <name evidence="3" type="ORF">KCH_50390</name>
</gene>
<comment type="caution">
    <text evidence="3">The sequence shown here is derived from an EMBL/GenBank/DDBJ whole genome shotgun (WGS) entry which is preliminary data.</text>
</comment>
<feature type="transmembrane region" description="Helical" evidence="2">
    <location>
        <begin position="52"/>
        <end position="71"/>
    </location>
</feature>
<dbReference type="eggNOG" id="ENOG5032DKN">
    <property type="taxonomic scope" value="Bacteria"/>
</dbReference>
<feature type="transmembrane region" description="Helical" evidence="2">
    <location>
        <begin position="77"/>
        <end position="98"/>
    </location>
</feature>
<accession>A0A066YQP1</accession>
<sequence length="181" mass="19330">MEDFRPWSVSLDRLALNGGPRRGPRPSTSAPCRRHAAGAADMPSHDARILRGAAIPTAAAGVIAMVISFAVAQGKGLLGALLATVVVLGFFSFGQVALDRLTRNNPQIMMAAALMVYTTQIVAIGILLAVAKHLTFFDRKVFGFTLLGLAIIWTAFQVRGALKAKIYYVEPDGKPKSGRQP</sequence>
<name>A0A066YQP1_9ACTN</name>
<evidence type="ECO:0000313" key="3">
    <source>
        <dbReference type="EMBL" id="KDN83557.1"/>
    </source>
</evidence>